<gene>
    <name evidence="2" type="ORF">ACFQKB_31635</name>
</gene>
<evidence type="ECO:0000313" key="3">
    <source>
        <dbReference type="Proteomes" id="UP001596380"/>
    </source>
</evidence>
<dbReference type="EMBL" id="JBHSXS010000026">
    <property type="protein sequence ID" value="MFC6884348.1"/>
    <property type="molecule type" value="Genomic_DNA"/>
</dbReference>
<feature type="compositionally biased region" description="Basic and acidic residues" evidence="1">
    <location>
        <begin position="23"/>
        <end position="37"/>
    </location>
</feature>
<evidence type="ECO:0000256" key="1">
    <source>
        <dbReference type="SAM" id="MobiDB-lite"/>
    </source>
</evidence>
<organism evidence="2 3">
    <name type="scientific">Actinomadura yumaensis</name>
    <dbReference type="NCBI Taxonomy" id="111807"/>
    <lineage>
        <taxon>Bacteria</taxon>
        <taxon>Bacillati</taxon>
        <taxon>Actinomycetota</taxon>
        <taxon>Actinomycetes</taxon>
        <taxon>Streptosporangiales</taxon>
        <taxon>Thermomonosporaceae</taxon>
        <taxon>Actinomadura</taxon>
    </lineage>
</organism>
<reference evidence="3" key="1">
    <citation type="journal article" date="2019" name="Int. J. Syst. Evol. Microbiol.">
        <title>The Global Catalogue of Microorganisms (GCM) 10K type strain sequencing project: providing services to taxonomists for standard genome sequencing and annotation.</title>
        <authorList>
            <consortium name="The Broad Institute Genomics Platform"/>
            <consortium name="The Broad Institute Genome Sequencing Center for Infectious Disease"/>
            <person name="Wu L."/>
            <person name="Ma J."/>
        </authorList>
    </citation>
    <scope>NUCLEOTIDE SEQUENCE [LARGE SCALE GENOMIC DNA]</scope>
    <source>
        <strain evidence="3">JCM 3369</strain>
    </source>
</reference>
<comment type="caution">
    <text evidence="2">The sequence shown here is derived from an EMBL/GenBank/DDBJ whole genome shotgun (WGS) entry which is preliminary data.</text>
</comment>
<accession>A0ABW2CUP9</accession>
<protein>
    <submittedName>
        <fullName evidence="2">Uncharacterized protein</fullName>
    </submittedName>
</protein>
<sequence length="52" mass="6055">MTRTDAEELTYMRQVDVHPDVHRATETDEETLLRELYGEPDSDGVYRGEGDR</sequence>
<dbReference type="RefSeq" id="WP_164717141.1">
    <property type="nucleotide sequence ID" value="NZ_JBHSXE010000001.1"/>
</dbReference>
<evidence type="ECO:0000313" key="2">
    <source>
        <dbReference type="EMBL" id="MFC6884348.1"/>
    </source>
</evidence>
<dbReference type="Proteomes" id="UP001596380">
    <property type="component" value="Unassembled WGS sequence"/>
</dbReference>
<keyword evidence="3" id="KW-1185">Reference proteome</keyword>
<proteinExistence type="predicted"/>
<feature type="region of interest" description="Disordered" evidence="1">
    <location>
        <begin position="23"/>
        <end position="52"/>
    </location>
</feature>
<name>A0ABW2CUP9_9ACTN</name>